<evidence type="ECO:0000313" key="2">
    <source>
        <dbReference type="Proteomes" id="UP001273209"/>
    </source>
</evidence>
<sequence>MVPASQPKFWLGDEVEYDNSSYIVLKVDKVQKLYQLAKVADKQEEKGGEVKGRKVGGRQVKGGEVDGKWVAEDNIKLKRIR</sequence>
<keyword evidence="2" id="KW-1185">Reference proteome</keyword>
<dbReference type="GeneID" id="87915296"/>
<comment type="caution">
    <text evidence="1">The sequence shown here is derived from an EMBL/GenBank/DDBJ whole genome shotgun (WGS) entry which is preliminary data.</text>
</comment>
<dbReference type="RefSeq" id="XP_062759671.1">
    <property type="nucleotide sequence ID" value="XM_062895391.1"/>
</dbReference>
<organism evidence="1 2">
    <name type="scientific">Trichoderma aggressivum f. europaeum</name>
    <dbReference type="NCBI Taxonomy" id="173218"/>
    <lineage>
        <taxon>Eukaryota</taxon>
        <taxon>Fungi</taxon>
        <taxon>Dikarya</taxon>
        <taxon>Ascomycota</taxon>
        <taxon>Pezizomycotina</taxon>
        <taxon>Sordariomycetes</taxon>
        <taxon>Hypocreomycetidae</taxon>
        <taxon>Hypocreales</taxon>
        <taxon>Hypocreaceae</taxon>
        <taxon>Trichoderma</taxon>
    </lineage>
</organism>
<dbReference type="Proteomes" id="UP001273209">
    <property type="component" value="Unassembled WGS sequence"/>
</dbReference>
<protein>
    <submittedName>
        <fullName evidence="1">Uncharacterized protein</fullName>
    </submittedName>
</protein>
<evidence type="ECO:0000313" key="1">
    <source>
        <dbReference type="EMBL" id="KAK4083670.1"/>
    </source>
</evidence>
<name>A0AAE1IJJ8_9HYPO</name>
<gene>
    <name evidence="1" type="ORF">Triagg1_1332</name>
</gene>
<reference evidence="1" key="1">
    <citation type="submission" date="2023-11" db="EMBL/GenBank/DDBJ databases">
        <title>The genome sequences of three competitors of mushroom-forming fungi.</title>
        <authorList>
            <person name="Beijen E."/>
            <person name="Ohm R.A."/>
        </authorList>
    </citation>
    <scope>NUCLEOTIDE SEQUENCE</scope>
    <source>
        <strain evidence="1">CBS 100526</strain>
    </source>
</reference>
<dbReference type="AlphaFoldDB" id="A0AAE1IJJ8"/>
<proteinExistence type="predicted"/>
<accession>A0AAE1IJJ8</accession>
<dbReference type="EMBL" id="JAWRVG010000003">
    <property type="protein sequence ID" value="KAK4083670.1"/>
    <property type="molecule type" value="Genomic_DNA"/>
</dbReference>